<evidence type="ECO:0008006" key="3">
    <source>
        <dbReference type="Google" id="ProtNLM"/>
    </source>
</evidence>
<dbReference type="RefSeq" id="WP_344064764.1">
    <property type="nucleotide sequence ID" value="NZ_BAAAOH010000001.1"/>
</dbReference>
<protein>
    <recommendedName>
        <fullName evidence="3">YtxH domain-containing protein</fullName>
    </recommendedName>
</protein>
<reference evidence="2" key="1">
    <citation type="journal article" date="2019" name="Int. J. Syst. Evol. Microbiol.">
        <title>The Global Catalogue of Microorganisms (GCM) 10K type strain sequencing project: providing services to taxonomists for standard genome sequencing and annotation.</title>
        <authorList>
            <consortium name="The Broad Institute Genomics Platform"/>
            <consortium name="The Broad Institute Genome Sequencing Center for Infectious Disease"/>
            <person name="Wu L."/>
            <person name="Ma J."/>
        </authorList>
    </citation>
    <scope>NUCLEOTIDE SEQUENCE [LARGE SCALE GENOMIC DNA]</scope>
    <source>
        <strain evidence="2">JCM 14902</strain>
    </source>
</reference>
<dbReference type="EMBL" id="BAAAOH010000001">
    <property type="protein sequence ID" value="GAA1994626.1"/>
    <property type="molecule type" value="Genomic_DNA"/>
</dbReference>
<name>A0ABP5EFT1_9MICO</name>
<gene>
    <name evidence="1" type="ORF">GCM10009777_32990</name>
</gene>
<dbReference type="Proteomes" id="UP001500326">
    <property type="component" value="Unassembled WGS sequence"/>
</dbReference>
<accession>A0ABP5EFT1</accession>
<organism evidence="1 2">
    <name type="scientific">Microbacterium pumilum</name>
    <dbReference type="NCBI Taxonomy" id="344165"/>
    <lineage>
        <taxon>Bacteria</taxon>
        <taxon>Bacillati</taxon>
        <taxon>Actinomycetota</taxon>
        <taxon>Actinomycetes</taxon>
        <taxon>Micrococcales</taxon>
        <taxon>Microbacteriaceae</taxon>
        <taxon>Microbacterium</taxon>
    </lineage>
</organism>
<comment type="caution">
    <text evidence="1">The sequence shown here is derived from an EMBL/GenBank/DDBJ whole genome shotgun (WGS) entry which is preliminary data.</text>
</comment>
<sequence>MKKLMIIVLVTAVGAAAYVAGSKAGRARYKQISGTASAVWNDPEVRKLRARVEKRARKAARKLG</sequence>
<evidence type="ECO:0000313" key="1">
    <source>
        <dbReference type="EMBL" id="GAA1994626.1"/>
    </source>
</evidence>
<proteinExistence type="predicted"/>
<evidence type="ECO:0000313" key="2">
    <source>
        <dbReference type="Proteomes" id="UP001500326"/>
    </source>
</evidence>
<keyword evidence="2" id="KW-1185">Reference proteome</keyword>